<evidence type="ECO:0000256" key="1">
    <source>
        <dbReference type="SAM" id="MobiDB-lite"/>
    </source>
</evidence>
<dbReference type="InterPro" id="IPR036390">
    <property type="entry name" value="WH_DNA-bd_sf"/>
</dbReference>
<name>A0A1H9LKT9_9PSEU</name>
<dbReference type="SUPFAM" id="SSF46785">
    <property type="entry name" value="Winged helix' DNA-binding domain"/>
    <property type="match status" value="1"/>
</dbReference>
<dbReference type="InterPro" id="IPR036388">
    <property type="entry name" value="WH-like_DNA-bd_sf"/>
</dbReference>
<dbReference type="Proteomes" id="UP000199051">
    <property type="component" value="Unassembled WGS sequence"/>
</dbReference>
<dbReference type="RefSeq" id="WP_177215405.1">
    <property type="nucleotide sequence ID" value="NZ_FOGI01000001.1"/>
</dbReference>
<protein>
    <recommendedName>
        <fullName evidence="4">MarR family transcriptional regulator</fullName>
    </recommendedName>
</protein>
<dbReference type="EMBL" id="FOGI01000001">
    <property type="protein sequence ID" value="SER12101.1"/>
    <property type="molecule type" value="Genomic_DNA"/>
</dbReference>
<evidence type="ECO:0008006" key="4">
    <source>
        <dbReference type="Google" id="ProtNLM"/>
    </source>
</evidence>
<evidence type="ECO:0000313" key="2">
    <source>
        <dbReference type="EMBL" id="SER12101.1"/>
    </source>
</evidence>
<proteinExistence type="predicted"/>
<keyword evidence="3" id="KW-1185">Reference proteome</keyword>
<dbReference type="STRING" id="155974.SAMN04487818_101647"/>
<organism evidence="2 3">
    <name type="scientific">Actinokineospora terrae</name>
    <dbReference type="NCBI Taxonomy" id="155974"/>
    <lineage>
        <taxon>Bacteria</taxon>
        <taxon>Bacillati</taxon>
        <taxon>Actinomycetota</taxon>
        <taxon>Actinomycetes</taxon>
        <taxon>Pseudonocardiales</taxon>
        <taxon>Pseudonocardiaceae</taxon>
        <taxon>Actinokineospora</taxon>
    </lineage>
</organism>
<feature type="compositionally biased region" description="Basic and acidic residues" evidence="1">
    <location>
        <begin position="15"/>
        <end position="25"/>
    </location>
</feature>
<dbReference type="Gene3D" id="1.10.10.10">
    <property type="entry name" value="Winged helix-like DNA-binding domain superfamily/Winged helix DNA-binding domain"/>
    <property type="match status" value="1"/>
</dbReference>
<evidence type="ECO:0000313" key="3">
    <source>
        <dbReference type="Proteomes" id="UP000199051"/>
    </source>
</evidence>
<sequence>MTPEALSPAGWEGSRASDRRPDPTDGRYTLATPTDEGMAALVDSAPGHVDTVRRVVFDSLTKAQVRQLRDIARRVNQATGDNTPC</sequence>
<dbReference type="AlphaFoldDB" id="A0A1H9LKT9"/>
<accession>A0A1H9LKT9</accession>
<feature type="region of interest" description="Disordered" evidence="1">
    <location>
        <begin position="1"/>
        <end position="35"/>
    </location>
</feature>
<gene>
    <name evidence="2" type="ORF">SAMN04487818_101647</name>
</gene>
<reference evidence="3" key="1">
    <citation type="submission" date="2016-10" db="EMBL/GenBank/DDBJ databases">
        <authorList>
            <person name="Varghese N."/>
            <person name="Submissions S."/>
        </authorList>
    </citation>
    <scope>NUCLEOTIDE SEQUENCE [LARGE SCALE GENOMIC DNA]</scope>
    <source>
        <strain evidence="3">DSM 44260</strain>
    </source>
</reference>